<evidence type="ECO:0000256" key="4">
    <source>
        <dbReference type="ARBA" id="ARBA00023002"/>
    </source>
</evidence>
<keyword evidence="4 7" id="KW-0560">Oxidoreductase</keyword>
<evidence type="ECO:0000256" key="5">
    <source>
        <dbReference type="ARBA" id="ARBA00023004"/>
    </source>
</evidence>
<dbReference type="InterPro" id="IPR017972">
    <property type="entry name" value="Cyt_P450_CS"/>
</dbReference>
<keyword evidence="5 7" id="KW-0408">Iron</keyword>
<dbReference type="GO" id="GO:0020037">
    <property type="term" value="F:heme binding"/>
    <property type="evidence" value="ECO:0007669"/>
    <property type="project" value="InterPro"/>
</dbReference>
<organism evidence="8 9">
    <name type="scientific">Ktedonosporobacter rubrisoli</name>
    <dbReference type="NCBI Taxonomy" id="2509675"/>
    <lineage>
        <taxon>Bacteria</taxon>
        <taxon>Bacillati</taxon>
        <taxon>Chloroflexota</taxon>
        <taxon>Ktedonobacteria</taxon>
        <taxon>Ktedonobacterales</taxon>
        <taxon>Ktedonosporobacteraceae</taxon>
        <taxon>Ktedonosporobacter</taxon>
    </lineage>
</organism>
<sequence>MSNEQEAKVQEVKQEAPLSFPIPFADHSLEMPETYEQLRQECPVARISMPYGGDAFLLTRHSDVAKAATDSRRCGTIKQSDGDVPRREAGNILGGKEESLFGVSDARHNQIRRLVTQAFTVKRANAMLPHVVEVTNELIDAMERKGPPADLFEDYAIKTPMAVICELLGIPSEDELLFREWGRAVLSVTLSTEEQQGIWMKMSQYIMPLIAKEQANPSDTVLGLLVKGHEQGDAVLTQGEMLSFALGLIVAGFETVSTTFTNSAFILLQRPELLAQLKERLDEPERLASAIEEVLRITPVGAGRPRIVREEIEFSETPVKPGEVVFLSFNAANYDESVFPHAKKVDFDRTSNPVLTFGRGIHACLGQQLARMELQALWSTLLKRWPEVRLAVAPSEVPWRPDDTLTFGPAHIPVVW</sequence>
<dbReference type="Gene3D" id="1.10.630.10">
    <property type="entry name" value="Cytochrome P450"/>
    <property type="match status" value="1"/>
</dbReference>
<evidence type="ECO:0000256" key="7">
    <source>
        <dbReference type="RuleBase" id="RU000461"/>
    </source>
</evidence>
<dbReference type="CDD" id="cd11031">
    <property type="entry name" value="Cyp158A-like"/>
    <property type="match status" value="1"/>
</dbReference>
<evidence type="ECO:0000256" key="2">
    <source>
        <dbReference type="ARBA" id="ARBA00022617"/>
    </source>
</evidence>
<dbReference type="PANTHER" id="PTHR46696:SF1">
    <property type="entry name" value="CYTOCHROME P450 YJIB-RELATED"/>
    <property type="match status" value="1"/>
</dbReference>
<keyword evidence="9" id="KW-1185">Reference proteome</keyword>
<dbReference type="GO" id="GO:0016705">
    <property type="term" value="F:oxidoreductase activity, acting on paired donors, with incorporation or reduction of molecular oxygen"/>
    <property type="evidence" value="ECO:0007669"/>
    <property type="project" value="InterPro"/>
</dbReference>
<reference evidence="8 9" key="1">
    <citation type="submission" date="2019-01" db="EMBL/GenBank/DDBJ databases">
        <title>Ktedonosporobacter rubrisoli SCAWS-G2.</title>
        <authorList>
            <person name="Huang Y."/>
            <person name="Yan B."/>
        </authorList>
    </citation>
    <scope>NUCLEOTIDE SEQUENCE [LARGE SCALE GENOMIC DNA]</scope>
    <source>
        <strain evidence="8 9">SCAWS-G2</strain>
    </source>
</reference>
<keyword evidence="6 7" id="KW-0503">Monooxygenase</keyword>
<dbReference type="InterPro" id="IPR002397">
    <property type="entry name" value="Cyt_P450_B"/>
</dbReference>
<evidence type="ECO:0000256" key="3">
    <source>
        <dbReference type="ARBA" id="ARBA00022723"/>
    </source>
</evidence>
<dbReference type="PANTHER" id="PTHR46696">
    <property type="entry name" value="P450, PUTATIVE (EUROFUNG)-RELATED"/>
    <property type="match status" value="1"/>
</dbReference>
<keyword evidence="3 7" id="KW-0479">Metal-binding</keyword>
<dbReference type="GO" id="GO:0005506">
    <property type="term" value="F:iron ion binding"/>
    <property type="evidence" value="ECO:0007669"/>
    <property type="project" value="InterPro"/>
</dbReference>
<evidence type="ECO:0000313" key="8">
    <source>
        <dbReference type="EMBL" id="QBD75790.1"/>
    </source>
</evidence>
<gene>
    <name evidence="8" type="ORF">EPA93_07130</name>
</gene>
<dbReference type="PRINTS" id="PR00385">
    <property type="entry name" value="P450"/>
</dbReference>
<dbReference type="SUPFAM" id="SSF48264">
    <property type="entry name" value="Cytochrome P450"/>
    <property type="match status" value="1"/>
</dbReference>
<comment type="similarity">
    <text evidence="1 7">Belongs to the cytochrome P450 family.</text>
</comment>
<keyword evidence="2 7" id="KW-0349">Heme</keyword>
<dbReference type="PRINTS" id="PR00359">
    <property type="entry name" value="BP450"/>
</dbReference>
<dbReference type="OrthoDB" id="141712at2"/>
<dbReference type="Pfam" id="PF00067">
    <property type="entry name" value="p450"/>
    <property type="match status" value="1"/>
</dbReference>
<dbReference type="RefSeq" id="WP_129886387.1">
    <property type="nucleotide sequence ID" value="NZ_CP035758.1"/>
</dbReference>
<protein>
    <submittedName>
        <fullName evidence="8">Cytochrome P450</fullName>
    </submittedName>
</protein>
<dbReference type="PROSITE" id="PS00086">
    <property type="entry name" value="CYTOCHROME_P450"/>
    <property type="match status" value="1"/>
</dbReference>
<evidence type="ECO:0000256" key="6">
    <source>
        <dbReference type="ARBA" id="ARBA00023033"/>
    </source>
</evidence>
<evidence type="ECO:0000256" key="1">
    <source>
        <dbReference type="ARBA" id="ARBA00010617"/>
    </source>
</evidence>
<dbReference type="KEGG" id="kbs:EPA93_07130"/>
<evidence type="ECO:0000313" key="9">
    <source>
        <dbReference type="Proteomes" id="UP000290365"/>
    </source>
</evidence>
<dbReference type="GO" id="GO:0004497">
    <property type="term" value="F:monooxygenase activity"/>
    <property type="evidence" value="ECO:0007669"/>
    <property type="project" value="UniProtKB-KW"/>
</dbReference>
<dbReference type="EMBL" id="CP035758">
    <property type="protein sequence ID" value="QBD75790.1"/>
    <property type="molecule type" value="Genomic_DNA"/>
</dbReference>
<name>A0A4P6JL95_KTERU</name>
<dbReference type="Proteomes" id="UP000290365">
    <property type="component" value="Chromosome"/>
</dbReference>
<dbReference type="AlphaFoldDB" id="A0A4P6JL95"/>
<accession>A0A4P6JL95</accession>
<dbReference type="InterPro" id="IPR036396">
    <property type="entry name" value="Cyt_P450_sf"/>
</dbReference>
<dbReference type="InterPro" id="IPR001128">
    <property type="entry name" value="Cyt_P450"/>
</dbReference>
<proteinExistence type="inferred from homology"/>
<dbReference type="FunFam" id="1.10.630.10:FF:000018">
    <property type="entry name" value="Cytochrome P450 monooxygenase"/>
    <property type="match status" value="1"/>
</dbReference>